<dbReference type="GO" id="GO:0016787">
    <property type="term" value="F:hydrolase activity"/>
    <property type="evidence" value="ECO:0007669"/>
    <property type="project" value="UniProtKB-KW"/>
</dbReference>
<dbReference type="InterPro" id="IPR033140">
    <property type="entry name" value="Lipase_GDXG_put_SER_AS"/>
</dbReference>
<dbReference type="PANTHER" id="PTHR48081:SF8">
    <property type="entry name" value="ALPHA_BETA HYDROLASE FOLD-3 DOMAIN-CONTAINING PROTEIN-RELATED"/>
    <property type="match status" value="1"/>
</dbReference>
<comment type="caution">
    <text evidence="6">The sequence shown here is derived from an EMBL/GenBank/DDBJ whole genome shotgun (WGS) entry which is preliminary data.</text>
</comment>
<name>A0A139GUF9_9PEZI</name>
<evidence type="ECO:0000256" key="2">
    <source>
        <dbReference type="ARBA" id="ARBA00022801"/>
    </source>
</evidence>
<protein>
    <recommendedName>
        <fullName evidence="5">Alpha/beta hydrolase fold-3 domain-containing protein</fullName>
    </recommendedName>
</protein>
<dbReference type="PANTHER" id="PTHR48081">
    <property type="entry name" value="AB HYDROLASE SUPERFAMILY PROTEIN C4A8.06C"/>
    <property type="match status" value="1"/>
</dbReference>
<organism evidence="6 7">
    <name type="scientific">Pseudocercospora eumusae</name>
    <dbReference type="NCBI Taxonomy" id="321146"/>
    <lineage>
        <taxon>Eukaryota</taxon>
        <taxon>Fungi</taxon>
        <taxon>Dikarya</taxon>
        <taxon>Ascomycota</taxon>
        <taxon>Pezizomycotina</taxon>
        <taxon>Dothideomycetes</taxon>
        <taxon>Dothideomycetidae</taxon>
        <taxon>Mycosphaerellales</taxon>
        <taxon>Mycosphaerellaceae</taxon>
        <taxon>Pseudocercospora</taxon>
    </lineage>
</organism>
<feature type="domain" description="Alpha/beta hydrolase fold-3" evidence="5">
    <location>
        <begin position="99"/>
        <end position="307"/>
    </location>
</feature>
<feature type="active site" evidence="3">
    <location>
        <position position="174"/>
    </location>
</feature>
<evidence type="ECO:0000256" key="1">
    <source>
        <dbReference type="ARBA" id="ARBA00010515"/>
    </source>
</evidence>
<reference evidence="6 7" key="1">
    <citation type="submission" date="2015-07" db="EMBL/GenBank/DDBJ databases">
        <title>Comparative genomics of the Sigatoka disease complex on banana suggests a link between parallel evolutionary changes in Pseudocercospora fijiensis and Pseudocercospora eumusae and increased virulence on the banana host.</title>
        <authorList>
            <person name="Chang T.-C."/>
            <person name="Salvucci A."/>
            <person name="Crous P.W."/>
            <person name="Stergiopoulos I."/>
        </authorList>
    </citation>
    <scope>NUCLEOTIDE SEQUENCE [LARGE SCALE GENOMIC DNA]</scope>
    <source>
        <strain evidence="6 7">CBS 114824</strain>
    </source>
</reference>
<proteinExistence type="inferred from homology"/>
<dbReference type="Gene3D" id="3.40.50.1820">
    <property type="entry name" value="alpha/beta hydrolase"/>
    <property type="match status" value="1"/>
</dbReference>
<evidence type="ECO:0000256" key="4">
    <source>
        <dbReference type="SAM" id="MobiDB-lite"/>
    </source>
</evidence>
<dbReference type="OrthoDB" id="2152029at2759"/>
<dbReference type="STRING" id="321146.A0A139GUF9"/>
<dbReference type="Proteomes" id="UP000070133">
    <property type="component" value="Unassembled WGS sequence"/>
</dbReference>
<keyword evidence="2" id="KW-0378">Hydrolase</keyword>
<dbReference type="Pfam" id="PF07859">
    <property type="entry name" value="Abhydrolase_3"/>
    <property type="match status" value="1"/>
</dbReference>
<dbReference type="PROSITE" id="PS01174">
    <property type="entry name" value="LIPASE_GDXG_SER"/>
    <property type="match status" value="1"/>
</dbReference>
<evidence type="ECO:0000259" key="5">
    <source>
        <dbReference type="Pfam" id="PF07859"/>
    </source>
</evidence>
<evidence type="ECO:0000313" key="6">
    <source>
        <dbReference type="EMBL" id="KXS93807.1"/>
    </source>
</evidence>
<dbReference type="InterPro" id="IPR029058">
    <property type="entry name" value="AB_hydrolase_fold"/>
</dbReference>
<gene>
    <name evidence="6" type="ORF">AC578_9471</name>
</gene>
<feature type="region of interest" description="Disordered" evidence="4">
    <location>
        <begin position="1"/>
        <end position="21"/>
    </location>
</feature>
<keyword evidence="7" id="KW-1185">Reference proteome</keyword>
<sequence length="331" mass="36983">MAIENTSHLEPHQKPSIHITKRSDRSTLMLVLHTILRPIGPKLIKPPKDPFPAGSPQLDPHKKAKKRCHVSERKVEDIYLYDVRPKGAASEKTPVKRIYYFSGGGWQSPAASEHWSFVAEMALRLPDTAVTLVSYPLAPNSSAPTAFPMLMRLYRTLMLQAEETGEKVILAGDSAGGNIVLSLVVNALQEEPDSPCPTAILAISPSTDLRRANPDMPLIEKKDPILRIAFVNQTAAAWRGDFEPCDVRVSPLYGDVTHLAKRGVKVHGVTGRYDILSPDGVLFREKLNQAWVQGEWLDWDKQMHVFPLAFAYKLKESVQAVDWIMNVLKRV</sequence>
<dbReference type="InterPro" id="IPR013094">
    <property type="entry name" value="AB_hydrolase_3"/>
</dbReference>
<dbReference type="AlphaFoldDB" id="A0A139GUF9"/>
<evidence type="ECO:0000313" key="7">
    <source>
        <dbReference type="Proteomes" id="UP000070133"/>
    </source>
</evidence>
<feature type="region of interest" description="Disordered" evidence="4">
    <location>
        <begin position="46"/>
        <end position="67"/>
    </location>
</feature>
<dbReference type="EMBL" id="LFZN01000384">
    <property type="protein sequence ID" value="KXS93807.1"/>
    <property type="molecule type" value="Genomic_DNA"/>
</dbReference>
<evidence type="ECO:0000256" key="3">
    <source>
        <dbReference type="PROSITE-ProRule" id="PRU10038"/>
    </source>
</evidence>
<dbReference type="SUPFAM" id="SSF53474">
    <property type="entry name" value="alpha/beta-Hydrolases"/>
    <property type="match status" value="1"/>
</dbReference>
<dbReference type="InterPro" id="IPR050300">
    <property type="entry name" value="GDXG_lipolytic_enzyme"/>
</dbReference>
<accession>A0A139GUF9</accession>
<comment type="similarity">
    <text evidence="1">Belongs to the 'GDXG' lipolytic enzyme family.</text>
</comment>